<dbReference type="OrthoDB" id="2831072at2759"/>
<dbReference type="EMBL" id="KN847498">
    <property type="protein sequence ID" value="KIW11751.1"/>
    <property type="molecule type" value="Genomic_DNA"/>
</dbReference>
<dbReference type="HOGENOM" id="CLU_089876_1_1_1"/>
<dbReference type="CDD" id="cd03443">
    <property type="entry name" value="PaaI_thioesterase"/>
    <property type="match status" value="1"/>
</dbReference>
<keyword evidence="2" id="KW-0378">Hydrolase</keyword>
<dbReference type="VEuPathDB" id="FungiDB:PV08_09023"/>
<dbReference type="PANTHER" id="PTHR21660:SF1">
    <property type="entry name" value="ACYL-COENZYME A THIOESTERASE 13"/>
    <property type="match status" value="1"/>
</dbReference>
<dbReference type="NCBIfam" id="TIGR00369">
    <property type="entry name" value="unchar_dom_1"/>
    <property type="match status" value="1"/>
</dbReference>
<gene>
    <name evidence="4" type="ORF">PV08_09023</name>
</gene>
<dbReference type="AlphaFoldDB" id="A0A0D1Y9W3"/>
<reference evidence="4 5" key="1">
    <citation type="submission" date="2015-01" db="EMBL/GenBank/DDBJ databases">
        <title>The Genome Sequence of Exophiala spinifera CBS89968.</title>
        <authorList>
            <consortium name="The Broad Institute Genomics Platform"/>
            <person name="Cuomo C."/>
            <person name="de Hoog S."/>
            <person name="Gorbushina A."/>
            <person name="Stielow B."/>
            <person name="Teixiera M."/>
            <person name="Abouelleil A."/>
            <person name="Chapman S.B."/>
            <person name="Priest M."/>
            <person name="Young S.K."/>
            <person name="Wortman J."/>
            <person name="Nusbaum C."/>
            <person name="Birren B."/>
        </authorList>
    </citation>
    <scope>NUCLEOTIDE SEQUENCE [LARGE SCALE GENOMIC DNA]</scope>
    <source>
        <strain evidence="4 5">CBS 89968</strain>
    </source>
</reference>
<evidence type="ECO:0000256" key="2">
    <source>
        <dbReference type="ARBA" id="ARBA00022801"/>
    </source>
</evidence>
<dbReference type="Gene3D" id="3.10.129.10">
    <property type="entry name" value="Hotdog Thioesterase"/>
    <property type="match status" value="1"/>
</dbReference>
<organism evidence="4 5">
    <name type="scientific">Exophiala spinifera</name>
    <dbReference type="NCBI Taxonomy" id="91928"/>
    <lineage>
        <taxon>Eukaryota</taxon>
        <taxon>Fungi</taxon>
        <taxon>Dikarya</taxon>
        <taxon>Ascomycota</taxon>
        <taxon>Pezizomycotina</taxon>
        <taxon>Eurotiomycetes</taxon>
        <taxon>Chaetothyriomycetidae</taxon>
        <taxon>Chaetothyriales</taxon>
        <taxon>Herpotrichiellaceae</taxon>
        <taxon>Exophiala</taxon>
    </lineage>
</organism>
<keyword evidence="5" id="KW-1185">Reference proteome</keyword>
<dbReference type="STRING" id="91928.A0A0D1Y9W3"/>
<dbReference type="Pfam" id="PF03061">
    <property type="entry name" value="4HBT"/>
    <property type="match status" value="1"/>
</dbReference>
<dbReference type="GeneID" id="27336106"/>
<feature type="domain" description="Thioesterase" evidence="3">
    <location>
        <begin position="77"/>
        <end position="154"/>
    </location>
</feature>
<accession>A0A0D1Y9W3</accession>
<name>A0A0D1Y9W3_9EURO</name>
<dbReference type="InterPro" id="IPR006683">
    <property type="entry name" value="Thioestr_dom"/>
</dbReference>
<protein>
    <recommendedName>
        <fullName evidence="3">Thioesterase domain-containing protein</fullName>
    </recommendedName>
</protein>
<evidence type="ECO:0000256" key="1">
    <source>
        <dbReference type="ARBA" id="ARBA00008324"/>
    </source>
</evidence>
<evidence type="ECO:0000259" key="3">
    <source>
        <dbReference type="Pfam" id="PF03061"/>
    </source>
</evidence>
<dbReference type="RefSeq" id="XP_016231967.1">
    <property type="nucleotide sequence ID" value="XM_016383344.1"/>
</dbReference>
<dbReference type="InterPro" id="IPR039298">
    <property type="entry name" value="ACOT13"/>
</dbReference>
<dbReference type="InterPro" id="IPR029069">
    <property type="entry name" value="HotDog_dom_sf"/>
</dbReference>
<sequence length="173" mass="19126">MAENETFEAAPRRPHINGKVQKWLKSTRDEDGDLLAGNWVASIMPHLRLLETSSEGCHSSVSFVFTVQPEHCNRMHSLHGGCIATIFDFTTTMVMALVTRPGFWQSMGVSRSLNVTYLRPAAAGTELLIECEIVQVGKTLATLKGIMRTKKDGRITATCEHGKVNNDSRSHLS</sequence>
<dbReference type="InterPro" id="IPR003736">
    <property type="entry name" value="PAAI_dom"/>
</dbReference>
<evidence type="ECO:0000313" key="5">
    <source>
        <dbReference type="Proteomes" id="UP000053328"/>
    </source>
</evidence>
<comment type="similarity">
    <text evidence="1">Belongs to the thioesterase PaaI family.</text>
</comment>
<proteinExistence type="inferred from homology"/>
<dbReference type="PANTHER" id="PTHR21660">
    <property type="entry name" value="THIOESTERASE SUPERFAMILY MEMBER-RELATED"/>
    <property type="match status" value="1"/>
</dbReference>
<dbReference type="Proteomes" id="UP000053328">
    <property type="component" value="Unassembled WGS sequence"/>
</dbReference>
<dbReference type="SUPFAM" id="SSF54637">
    <property type="entry name" value="Thioesterase/thiol ester dehydrase-isomerase"/>
    <property type="match status" value="1"/>
</dbReference>
<evidence type="ECO:0000313" key="4">
    <source>
        <dbReference type="EMBL" id="KIW11751.1"/>
    </source>
</evidence>
<dbReference type="GO" id="GO:0047617">
    <property type="term" value="F:fatty acyl-CoA hydrolase activity"/>
    <property type="evidence" value="ECO:0007669"/>
    <property type="project" value="InterPro"/>
</dbReference>